<gene>
    <name evidence="2" type="ORF">SAMN05444695_108134</name>
</gene>
<keyword evidence="3" id="KW-1185">Reference proteome</keyword>
<dbReference type="RefSeq" id="WP_072738575.1">
    <property type="nucleotide sequence ID" value="NZ_CP048813.1"/>
</dbReference>
<dbReference type="InterPro" id="IPR041458">
    <property type="entry name" value="Rv3651-like_N"/>
</dbReference>
<name>A0A1G8LDS7_9NOCA</name>
<organism evidence="2 3">
    <name type="scientific">Rhodococcus triatomae</name>
    <dbReference type="NCBI Taxonomy" id="300028"/>
    <lineage>
        <taxon>Bacteria</taxon>
        <taxon>Bacillati</taxon>
        <taxon>Actinomycetota</taxon>
        <taxon>Actinomycetes</taxon>
        <taxon>Mycobacteriales</taxon>
        <taxon>Nocardiaceae</taxon>
        <taxon>Rhodococcus</taxon>
    </lineage>
</organism>
<protein>
    <recommendedName>
        <fullName evidence="1">Rv3651-like N-terminal domain-containing protein</fullName>
    </recommendedName>
</protein>
<dbReference type="AlphaFoldDB" id="A0A1G8LDS7"/>
<sequence length="274" mass="29777">MHEGWFLIETSGDAPTVLMVGSRTKQWRPVSNVFRGSVYSVVQQLVETVMNNLKQSQVLLEGPRLALAHPVLGPARQVHAILMWIGDSTVLPPPAPRVHSWAWDLADRVSPILVDDPEGRTMTDWLSGCARIGDVLCTLTDVRRAELGDRFAGEWVRVDGVVHRYALRSVATFDGPRLVGVSVELPEALPAGHAELLPRSALEFSCDHHGTAMAVVDGATRRAQAWLTDRVPGCDPAVRSGRSAAPPATRLLDLESIGSLLAVFECVDGSSRWG</sequence>
<dbReference type="Pfam" id="PF18007">
    <property type="entry name" value="Rv3651-like_N"/>
    <property type="match status" value="1"/>
</dbReference>
<evidence type="ECO:0000259" key="1">
    <source>
        <dbReference type="Pfam" id="PF18007"/>
    </source>
</evidence>
<feature type="domain" description="Rv3651-like N-terminal" evidence="1">
    <location>
        <begin position="5"/>
        <end position="94"/>
    </location>
</feature>
<evidence type="ECO:0000313" key="2">
    <source>
        <dbReference type="EMBL" id="SDI53753.1"/>
    </source>
</evidence>
<dbReference type="Proteomes" id="UP000183263">
    <property type="component" value="Unassembled WGS sequence"/>
</dbReference>
<dbReference type="EMBL" id="FNDN01000008">
    <property type="protein sequence ID" value="SDI53753.1"/>
    <property type="molecule type" value="Genomic_DNA"/>
</dbReference>
<accession>A0A1G8LDS7</accession>
<dbReference type="OrthoDB" id="4745618at2"/>
<evidence type="ECO:0000313" key="3">
    <source>
        <dbReference type="Proteomes" id="UP000183263"/>
    </source>
</evidence>
<proteinExistence type="predicted"/>
<reference evidence="2 3" key="1">
    <citation type="submission" date="2016-10" db="EMBL/GenBank/DDBJ databases">
        <authorList>
            <person name="de Groot N.N."/>
        </authorList>
    </citation>
    <scope>NUCLEOTIDE SEQUENCE [LARGE SCALE GENOMIC DNA]</scope>
    <source>
        <strain evidence="2 3">DSM 44892</strain>
    </source>
</reference>